<sequence>MEKKNIAVLFGGVSSEHDISLLSAATVLRNLDPEKFNVYPVGITRDGAVYYYKGDYDRIEHDCWENEEFLTDCVISCNRLHRGLILLDAAYDIIPIDCVIPALHGKNGEDGTVQGLLQMAGIPFVGCDTISSANCMDKEVTHIILERAGIPMAKFVALRQGEDLSAKLEEMEQKLGYPMFVKPANAGSSVGVSKATNREGLKKAIAVAFEQDKKVIVEETIVGKEVECAVLGNGNPDPSMPGEIQSANEFYDFEGKYSNPDSQLFIPARISQEDTKTLRELAVKAYRAMGCSGLSRVDFFVTDHGPVLNEINTLPGFTSISMYPKLREAGGLPIPALLEELIRLAEEGRG</sequence>
<evidence type="ECO:0000256" key="16">
    <source>
        <dbReference type="ARBA" id="ARBA00023316"/>
    </source>
</evidence>
<dbReference type="Gene3D" id="3.30.1490.20">
    <property type="entry name" value="ATP-grasp fold, A domain"/>
    <property type="match status" value="1"/>
</dbReference>
<dbReference type="PROSITE" id="PS00844">
    <property type="entry name" value="DALA_DALA_LIGASE_2"/>
    <property type="match status" value="1"/>
</dbReference>
<dbReference type="PROSITE" id="PS50975">
    <property type="entry name" value="ATP_GRASP"/>
    <property type="match status" value="1"/>
</dbReference>
<comment type="caution">
    <text evidence="28">The sequence shown here is derived from an EMBL/GenBank/DDBJ whole genome shotgun (WGS) entry which is preliminary data.</text>
</comment>
<keyword evidence="11 26" id="KW-0067">ATP-binding</keyword>
<dbReference type="FunFam" id="3.30.1490.20:FF:000007">
    <property type="entry name" value="D-alanine--D-alanine ligase"/>
    <property type="match status" value="1"/>
</dbReference>
<feature type="active site" evidence="23">
    <location>
        <position position="16"/>
    </location>
</feature>
<dbReference type="InterPro" id="IPR011761">
    <property type="entry name" value="ATP-grasp"/>
</dbReference>
<dbReference type="Pfam" id="PF01820">
    <property type="entry name" value="Dala_Dala_lig_N"/>
    <property type="match status" value="1"/>
</dbReference>
<keyword evidence="9 25" id="KW-0479">Metal-binding</keyword>
<evidence type="ECO:0000313" key="28">
    <source>
        <dbReference type="EMBL" id="HIR41037.1"/>
    </source>
</evidence>
<dbReference type="Gene3D" id="3.30.470.20">
    <property type="entry name" value="ATP-grasp fold, B domain"/>
    <property type="match status" value="1"/>
</dbReference>
<accession>A0A9D1AIX1</accession>
<dbReference type="GO" id="GO:0008716">
    <property type="term" value="F:D-alanine-D-alanine ligase activity"/>
    <property type="evidence" value="ECO:0007669"/>
    <property type="project" value="UniProtKB-UniRule"/>
</dbReference>
<dbReference type="Pfam" id="PF07478">
    <property type="entry name" value="Dala_Dala_lig_C"/>
    <property type="match status" value="1"/>
</dbReference>
<dbReference type="GO" id="GO:0005829">
    <property type="term" value="C:cytosol"/>
    <property type="evidence" value="ECO:0007669"/>
    <property type="project" value="TreeGrafter"/>
</dbReference>
<dbReference type="Gene3D" id="3.40.50.20">
    <property type="match status" value="1"/>
</dbReference>
<dbReference type="PANTHER" id="PTHR23132:SF25">
    <property type="entry name" value="D-ALANINE--D-ALANINE LIGASE A"/>
    <property type="match status" value="1"/>
</dbReference>
<evidence type="ECO:0000256" key="3">
    <source>
        <dbReference type="ARBA" id="ARBA00004496"/>
    </source>
</evidence>
<gene>
    <name evidence="22" type="primary">ddl</name>
    <name evidence="28" type="ORF">IAB36_04330</name>
</gene>
<comment type="cofactor">
    <cofactor evidence="25">
        <name>Mg(2+)</name>
        <dbReference type="ChEBI" id="CHEBI:18420"/>
    </cofactor>
    <cofactor evidence="25">
        <name>Mn(2+)</name>
        <dbReference type="ChEBI" id="CHEBI:29035"/>
    </cofactor>
    <text evidence="25">Binds 2 magnesium or manganese ions per subunit.</text>
</comment>
<reference evidence="28" key="2">
    <citation type="journal article" date="2021" name="PeerJ">
        <title>Extensive microbial diversity within the chicken gut microbiome revealed by metagenomics and culture.</title>
        <authorList>
            <person name="Gilroy R."/>
            <person name="Ravi A."/>
            <person name="Getino M."/>
            <person name="Pursley I."/>
            <person name="Horton D.L."/>
            <person name="Alikhan N.F."/>
            <person name="Baker D."/>
            <person name="Gharbi K."/>
            <person name="Hall N."/>
            <person name="Watson M."/>
            <person name="Adriaenssens E.M."/>
            <person name="Foster-Nyarko E."/>
            <person name="Jarju S."/>
            <person name="Secka A."/>
            <person name="Antonio M."/>
            <person name="Oren A."/>
            <person name="Chaudhuri R.R."/>
            <person name="La Ragione R."/>
            <person name="Hildebrand F."/>
            <person name="Pallen M.J."/>
        </authorList>
    </citation>
    <scope>NUCLEOTIDE SEQUENCE</scope>
    <source>
        <strain evidence="28">CHK184-25365</strain>
    </source>
</reference>
<evidence type="ECO:0000256" key="14">
    <source>
        <dbReference type="ARBA" id="ARBA00022984"/>
    </source>
</evidence>
<dbReference type="AlphaFoldDB" id="A0A9D1AIX1"/>
<comment type="similarity">
    <text evidence="5 22">Belongs to the D-alanine--D-alanine ligase family.</text>
</comment>
<comment type="subcellular location">
    <subcellularLocation>
        <location evidence="3 22">Cytoplasm</location>
    </subcellularLocation>
</comment>
<feature type="binding site" evidence="25">
    <location>
        <position position="298"/>
    </location>
    <ligand>
        <name>Mg(2+)</name>
        <dbReference type="ChEBI" id="CHEBI:18420"/>
        <label>1</label>
    </ligand>
</feature>
<evidence type="ECO:0000256" key="19">
    <source>
        <dbReference type="ARBA" id="ARBA00068427"/>
    </source>
</evidence>
<comment type="pathway">
    <text evidence="18">Glycan biosynthesis.</text>
</comment>
<evidence type="ECO:0000256" key="6">
    <source>
        <dbReference type="ARBA" id="ARBA00012216"/>
    </source>
</evidence>
<feature type="binding site" evidence="24">
    <location>
        <begin position="218"/>
        <end position="225"/>
    </location>
    <ligand>
        <name>ATP</name>
        <dbReference type="ChEBI" id="CHEBI:30616"/>
    </ligand>
</feature>
<evidence type="ECO:0000256" key="5">
    <source>
        <dbReference type="ARBA" id="ARBA00010871"/>
    </source>
</evidence>
<dbReference type="PIRSF" id="PIRSF039102">
    <property type="entry name" value="Ddl/VanB"/>
    <property type="match status" value="1"/>
</dbReference>
<keyword evidence="16 22" id="KW-0961">Cell wall biogenesis/degradation</keyword>
<evidence type="ECO:0000259" key="27">
    <source>
        <dbReference type="PROSITE" id="PS50975"/>
    </source>
</evidence>
<feature type="binding site" evidence="25">
    <location>
        <position position="310"/>
    </location>
    <ligand>
        <name>Mg(2+)</name>
        <dbReference type="ChEBI" id="CHEBI:18420"/>
        <label>1</label>
    </ligand>
</feature>
<dbReference type="InterPro" id="IPR011095">
    <property type="entry name" value="Dala_Dala_lig_C"/>
</dbReference>
<feature type="binding site" evidence="24">
    <location>
        <position position="138"/>
    </location>
    <ligand>
        <name>ATP</name>
        <dbReference type="ChEBI" id="CHEBI:30616"/>
    </ligand>
</feature>
<evidence type="ECO:0000256" key="1">
    <source>
        <dbReference type="ARBA" id="ARBA00001936"/>
    </source>
</evidence>
<dbReference type="GO" id="GO:0009252">
    <property type="term" value="P:peptidoglycan biosynthetic process"/>
    <property type="evidence" value="ECO:0007669"/>
    <property type="project" value="UniProtKB-UniRule"/>
</dbReference>
<evidence type="ECO:0000256" key="12">
    <source>
        <dbReference type="ARBA" id="ARBA00022842"/>
    </source>
</evidence>
<dbReference type="GO" id="GO:0071555">
    <property type="term" value="P:cell wall organization"/>
    <property type="evidence" value="ECO:0007669"/>
    <property type="project" value="UniProtKB-KW"/>
</dbReference>
<evidence type="ECO:0000313" key="29">
    <source>
        <dbReference type="Proteomes" id="UP000886749"/>
    </source>
</evidence>
<evidence type="ECO:0000256" key="18">
    <source>
        <dbReference type="ARBA" id="ARBA00060592"/>
    </source>
</evidence>
<dbReference type="EC" id="6.3.2.4" evidence="6 22"/>
<evidence type="ECO:0000256" key="26">
    <source>
        <dbReference type="PROSITE-ProRule" id="PRU00409"/>
    </source>
</evidence>
<keyword evidence="13 22" id="KW-0133">Cell shape</keyword>
<feature type="active site" evidence="23">
    <location>
        <position position="188"/>
    </location>
</feature>
<dbReference type="EMBL" id="DVGY01000093">
    <property type="protein sequence ID" value="HIR41037.1"/>
    <property type="molecule type" value="Genomic_DNA"/>
</dbReference>
<dbReference type="GO" id="GO:0005524">
    <property type="term" value="F:ATP binding"/>
    <property type="evidence" value="ECO:0007669"/>
    <property type="project" value="UniProtKB-UniRule"/>
</dbReference>
<dbReference type="NCBIfam" id="NF002528">
    <property type="entry name" value="PRK01966.1-4"/>
    <property type="match status" value="1"/>
</dbReference>
<dbReference type="NCBIfam" id="NF002378">
    <property type="entry name" value="PRK01372.1"/>
    <property type="match status" value="1"/>
</dbReference>
<evidence type="ECO:0000256" key="22">
    <source>
        <dbReference type="HAMAP-Rule" id="MF_00047"/>
    </source>
</evidence>
<keyword evidence="15 25" id="KW-0464">Manganese</keyword>
<evidence type="ECO:0000256" key="13">
    <source>
        <dbReference type="ARBA" id="ARBA00022960"/>
    </source>
</evidence>
<evidence type="ECO:0000256" key="2">
    <source>
        <dbReference type="ARBA" id="ARBA00003921"/>
    </source>
</evidence>
<evidence type="ECO:0000256" key="23">
    <source>
        <dbReference type="PIRSR" id="PIRSR039102-1"/>
    </source>
</evidence>
<keyword evidence="7 22" id="KW-0963">Cytoplasm</keyword>
<keyword evidence="10 24" id="KW-0547">Nucleotide-binding</keyword>
<feature type="binding site" evidence="25">
    <location>
        <position position="310"/>
    </location>
    <ligand>
        <name>Mg(2+)</name>
        <dbReference type="ChEBI" id="CHEBI:18420"/>
        <label>2</label>
    </ligand>
</feature>
<dbReference type="InterPro" id="IPR016185">
    <property type="entry name" value="PreATP-grasp_dom_sf"/>
</dbReference>
<dbReference type="HAMAP" id="MF_00047">
    <property type="entry name" value="Dala_Dala_lig"/>
    <property type="match status" value="1"/>
</dbReference>
<evidence type="ECO:0000256" key="8">
    <source>
        <dbReference type="ARBA" id="ARBA00022598"/>
    </source>
</evidence>
<dbReference type="SUPFAM" id="SSF52440">
    <property type="entry name" value="PreATP-grasp domain"/>
    <property type="match status" value="1"/>
</dbReference>
<evidence type="ECO:0000256" key="7">
    <source>
        <dbReference type="ARBA" id="ARBA00022490"/>
    </source>
</evidence>
<dbReference type="Proteomes" id="UP000886749">
    <property type="component" value="Unassembled WGS sequence"/>
</dbReference>
<dbReference type="FunFam" id="3.30.470.20:FF:000008">
    <property type="entry name" value="D-alanine--D-alanine ligase"/>
    <property type="match status" value="1"/>
</dbReference>
<evidence type="ECO:0000256" key="17">
    <source>
        <dbReference type="ARBA" id="ARBA00047614"/>
    </source>
</evidence>
<evidence type="ECO:0000256" key="25">
    <source>
        <dbReference type="PIRSR" id="PIRSR039102-3"/>
    </source>
</evidence>
<comment type="catalytic activity">
    <reaction evidence="17 22">
        <text>2 D-alanine + ATP = D-alanyl-D-alanine + ADP + phosphate + H(+)</text>
        <dbReference type="Rhea" id="RHEA:11224"/>
        <dbReference type="ChEBI" id="CHEBI:15378"/>
        <dbReference type="ChEBI" id="CHEBI:30616"/>
        <dbReference type="ChEBI" id="CHEBI:43474"/>
        <dbReference type="ChEBI" id="CHEBI:57416"/>
        <dbReference type="ChEBI" id="CHEBI:57822"/>
        <dbReference type="ChEBI" id="CHEBI:456216"/>
        <dbReference type="EC" id="6.3.2.4"/>
    </reaction>
</comment>
<organism evidence="28 29">
    <name type="scientific">Candidatus Egerieicola pullicola</name>
    <dbReference type="NCBI Taxonomy" id="2840775"/>
    <lineage>
        <taxon>Bacteria</taxon>
        <taxon>Bacillati</taxon>
        <taxon>Bacillota</taxon>
        <taxon>Clostridia</taxon>
        <taxon>Eubacteriales</taxon>
        <taxon>Oscillospiraceae</taxon>
        <taxon>Oscillospiraceae incertae sedis</taxon>
        <taxon>Candidatus Egerieicola</taxon>
    </lineage>
</organism>
<comment type="cofactor">
    <cofactor evidence="1">
        <name>Mn(2+)</name>
        <dbReference type="ChEBI" id="CHEBI:29035"/>
    </cofactor>
</comment>
<dbReference type="InterPro" id="IPR000291">
    <property type="entry name" value="D-Ala_lig_Van_CS"/>
</dbReference>
<evidence type="ECO:0000256" key="10">
    <source>
        <dbReference type="ARBA" id="ARBA00022741"/>
    </source>
</evidence>
<dbReference type="GO" id="GO:0008360">
    <property type="term" value="P:regulation of cell shape"/>
    <property type="evidence" value="ECO:0007669"/>
    <property type="project" value="UniProtKB-KW"/>
</dbReference>
<feature type="binding site" evidence="25">
    <location>
        <position position="312"/>
    </location>
    <ligand>
        <name>Mg(2+)</name>
        <dbReference type="ChEBI" id="CHEBI:18420"/>
        <label>2</label>
    </ligand>
</feature>
<name>A0A9D1AIX1_9FIRM</name>
<dbReference type="InterPro" id="IPR013815">
    <property type="entry name" value="ATP_grasp_subdomain_1"/>
</dbReference>
<feature type="binding site" evidence="24">
    <location>
        <begin position="188"/>
        <end position="189"/>
    </location>
    <ligand>
        <name>ATP</name>
        <dbReference type="ChEBI" id="CHEBI:30616"/>
    </ligand>
</feature>
<comment type="function">
    <text evidence="2 22">Cell wall formation.</text>
</comment>
<evidence type="ECO:0000256" key="21">
    <source>
        <dbReference type="ARBA" id="ARBA00077154"/>
    </source>
</evidence>
<comment type="pathway">
    <text evidence="4 22">Cell wall biogenesis; peptidoglycan biosynthesis.</text>
</comment>
<evidence type="ECO:0000256" key="24">
    <source>
        <dbReference type="PIRSR" id="PIRSR039102-2"/>
    </source>
</evidence>
<dbReference type="GO" id="GO:0046872">
    <property type="term" value="F:metal ion binding"/>
    <property type="evidence" value="ECO:0007669"/>
    <property type="project" value="UniProtKB-KW"/>
</dbReference>
<dbReference type="InterPro" id="IPR011127">
    <property type="entry name" value="Dala_Dala_lig_N"/>
</dbReference>
<keyword evidence="8 22" id="KW-0436">Ligase</keyword>
<evidence type="ECO:0000256" key="20">
    <source>
        <dbReference type="ARBA" id="ARBA00076288"/>
    </source>
</evidence>
<evidence type="ECO:0000256" key="9">
    <source>
        <dbReference type="ARBA" id="ARBA00022723"/>
    </source>
</evidence>
<dbReference type="PROSITE" id="PS00843">
    <property type="entry name" value="DALA_DALA_LIGASE_1"/>
    <property type="match status" value="1"/>
</dbReference>
<evidence type="ECO:0000256" key="15">
    <source>
        <dbReference type="ARBA" id="ARBA00023211"/>
    </source>
</evidence>
<feature type="active site" evidence="23">
    <location>
        <position position="321"/>
    </location>
</feature>
<feature type="domain" description="ATP-grasp" evidence="27">
    <location>
        <begin position="142"/>
        <end position="343"/>
    </location>
</feature>
<reference evidence="28" key="1">
    <citation type="submission" date="2020-10" db="EMBL/GenBank/DDBJ databases">
        <authorList>
            <person name="Gilroy R."/>
        </authorList>
    </citation>
    <scope>NUCLEOTIDE SEQUENCE</scope>
    <source>
        <strain evidence="28">CHK184-25365</strain>
    </source>
</reference>
<keyword evidence="14 22" id="KW-0573">Peptidoglycan synthesis</keyword>
<dbReference type="InterPro" id="IPR005905">
    <property type="entry name" value="D_ala_D_ala"/>
</dbReference>
<protein>
    <recommendedName>
        <fullName evidence="19 22">D-alanine--D-alanine ligase</fullName>
        <ecNumber evidence="6 22">6.3.2.4</ecNumber>
    </recommendedName>
    <alternativeName>
        <fullName evidence="21 22">D-Ala-D-Ala ligase</fullName>
    </alternativeName>
    <alternativeName>
        <fullName evidence="20 22">D-alanylalanine synthetase</fullName>
    </alternativeName>
</protein>
<dbReference type="NCBIfam" id="TIGR01205">
    <property type="entry name" value="D_ala_D_alaTIGR"/>
    <property type="match status" value="1"/>
</dbReference>
<evidence type="ECO:0000256" key="4">
    <source>
        <dbReference type="ARBA" id="ARBA00004752"/>
    </source>
</evidence>
<dbReference type="PANTHER" id="PTHR23132">
    <property type="entry name" value="D-ALANINE--D-ALANINE LIGASE"/>
    <property type="match status" value="1"/>
</dbReference>
<feature type="binding site" evidence="24">
    <location>
        <begin position="309"/>
        <end position="310"/>
    </location>
    <ligand>
        <name>ATP</name>
        <dbReference type="ChEBI" id="CHEBI:30616"/>
    </ligand>
</feature>
<keyword evidence="12 25" id="KW-0460">Magnesium</keyword>
<dbReference type="SUPFAM" id="SSF56059">
    <property type="entry name" value="Glutathione synthetase ATP-binding domain-like"/>
    <property type="match status" value="1"/>
</dbReference>
<proteinExistence type="inferred from homology"/>
<evidence type="ECO:0000256" key="11">
    <source>
        <dbReference type="ARBA" id="ARBA00022840"/>
    </source>
</evidence>
<feature type="binding site" evidence="24">
    <location>
        <begin position="180"/>
        <end position="182"/>
    </location>
    <ligand>
        <name>ATP</name>
        <dbReference type="ChEBI" id="CHEBI:30616"/>
    </ligand>
</feature>